<dbReference type="GO" id="GO:0016020">
    <property type="term" value="C:membrane"/>
    <property type="evidence" value="ECO:0007669"/>
    <property type="project" value="UniProtKB-SubCell"/>
</dbReference>
<reference evidence="7" key="1">
    <citation type="journal article" date="2020" name="Stud. Mycol.">
        <title>101 Dothideomycetes genomes: a test case for predicting lifestyles and emergence of pathogens.</title>
        <authorList>
            <person name="Haridas S."/>
            <person name="Albert R."/>
            <person name="Binder M."/>
            <person name="Bloem J."/>
            <person name="Labutti K."/>
            <person name="Salamov A."/>
            <person name="Andreopoulos B."/>
            <person name="Baker S."/>
            <person name="Barry K."/>
            <person name="Bills G."/>
            <person name="Bluhm B."/>
            <person name="Cannon C."/>
            <person name="Castanera R."/>
            <person name="Culley D."/>
            <person name="Daum C."/>
            <person name="Ezra D."/>
            <person name="Gonzalez J."/>
            <person name="Henrissat B."/>
            <person name="Kuo A."/>
            <person name="Liang C."/>
            <person name="Lipzen A."/>
            <person name="Lutzoni F."/>
            <person name="Magnuson J."/>
            <person name="Mondo S."/>
            <person name="Nolan M."/>
            <person name="Ohm R."/>
            <person name="Pangilinan J."/>
            <person name="Park H.-J."/>
            <person name="Ramirez L."/>
            <person name="Alfaro M."/>
            <person name="Sun H."/>
            <person name="Tritt A."/>
            <person name="Yoshinaga Y."/>
            <person name="Zwiers L.-H."/>
            <person name="Turgeon B."/>
            <person name="Goodwin S."/>
            <person name="Spatafora J."/>
            <person name="Crous P."/>
            <person name="Grigoriev I."/>
        </authorList>
    </citation>
    <scope>NUCLEOTIDE SEQUENCE</scope>
    <source>
        <strain evidence="7">CBS 116435</strain>
    </source>
</reference>
<evidence type="ECO:0000256" key="2">
    <source>
        <dbReference type="ARBA" id="ARBA00005982"/>
    </source>
</evidence>
<protein>
    <submittedName>
        <fullName evidence="7">Oligopeptide transporter</fullName>
    </submittedName>
</protein>
<comment type="similarity">
    <text evidence="2">Belongs to the major facilitator superfamily. Proton-dependent oligopeptide transporter (POT/PTR) (TC 2.A.17) family.</text>
</comment>
<feature type="transmembrane region" description="Helical" evidence="6">
    <location>
        <begin position="85"/>
        <end position="106"/>
    </location>
</feature>
<evidence type="ECO:0000256" key="3">
    <source>
        <dbReference type="ARBA" id="ARBA00022692"/>
    </source>
</evidence>
<dbReference type="InterPro" id="IPR000109">
    <property type="entry name" value="POT_fam"/>
</dbReference>
<sequence>ENYIQYARHDPLHPGALGLGEGTASLILNCFLLLSYTSPVLGAVIADQHLGRYKTLVLSLSIYFLGLSISLITSIPALLDKGAGLPGVIISIIIVSLALGGIKAALPPFFAEQCKPFSPKLRVLKSGKKVIVTHEETLEYAFNVYYWGVNVGCQAMVVSTFLEKYLGFWTSFLSTLIAILIAFTLLILGHKHFVEALPCPSVAKAGQVCYIAACKGFELDAARPAQLTPQMRSTVNWDDSFIDEMQMALTASRIGIPLIFYWLSQNQLLSNTISQAGTMETHGVPNNLIADVNGIVVLIVLPLVTHVLNPALRQWKIAFTPVTRIALGFLLEVLAMGYAGVVQALVYAAPPCYNQPLDCSASDGGRLPNQVNVAVQLPIYILEGTSEVFSNPAVYEYAFTVAPKSMKSILQAIFTLTAAAGSGLGMALAPVYHNPNMVIVYSSLGGVMTICTVGTFCFLRPKSTRVQSGG</sequence>
<evidence type="ECO:0000256" key="5">
    <source>
        <dbReference type="ARBA" id="ARBA00023136"/>
    </source>
</evidence>
<feature type="non-terminal residue" evidence="7">
    <location>
        <position position="1"/>
    </location>
</feature>
<comment type="caution">
    <text evidence="7">The sequence shown here is derived from an EMBL/GenBank/DDBJ whole genome shotgun (WGS) entry which is preliminary data.</text>
</comment>
<feature type="transmembrane region" description="Helical" evidence="6">
    <location>
        <begin position="166"/>
        <end position="188"/>
    </location>
</feature>
<accession>A0A9P4Q0H8</accession>
<feature type="transmembrane region" description="Helical" evidence="6">
    <location>
        <begin position="284"/>
        <end position="305"/>
    </location>
</feature>
<dbReference type="SUPFAM" id="SSF103473">
    <property type="entry name" value="MFS general substrate transporter"/>
    <property type="match status" value="1"/>
</dbReference>
<dbReference type="GO" id="GO:0022857">
    <property type="term" value="F:transmembrane transporter activity"/>
    <property type="evidence" value="ECO:0007669"/>
    <property type="project" value="InterPro"/>
</dbReference>
<evidence type="ECO:0000256" key="6">
    <source>
        <dbReference type="SAM" id="Phobius"/>
    </source>
</evidence>
<organism evidence="7 8">
    <name type="scientific">Polychaeton citri CBS 116435</name>
    <dbReference type="NCBI Taxonomy" id="1314669"/>
    <lineage>
        <taxon>Eukaryota</taxon>
        <taxon>Fungi</taxon>
        <taxon>Dikarya</taxon>
        <taxon>Ascomycota</taxon>
        <taxon>Pezizomycotina</taxon>
        <taxon>Dothideomycetes</taxon>
        <taxon>Dothideomycetidae</taxon>
        <taxon>Capnodiales</taxon>
        <taxon>Capnodiaceae</taxon>
        <taxon>Polychaeton</taxon>
    </lineage>
</organism>
<evidence type="ECO:0000313" key="7">
    <source>
        <dbReference type="EMBL" id="KAF2716126.1"/>
    </source>
</evidence>
<dbReference type="EMBL" id="MU003893">
    <property type="protein sequence ID" value="KAF2716126.1"/>
    <property type="molecule type" value="Genomic_DNA"/>
</dbReference>
<keyword evidence="8" id="KW-1185">Reference proteome</keyword>
<proteinExistence type="inferred from homology"/>
<comment type="subcellular location">
    <subcellularLocation>
        <location evidence="1">Membrane</location>
        <topology evidence="1">Multi-pass membrane protein</topology>
    </subcellularLocation>
</comment>
<name>A0A9P4Q0H8_9PEZI</name>
<evidence type="ECO:0000313" key="8">
    <source>
        <dbReference type="Proteomes" id="UP000799441"/>
    </source>
</evidence>
<dbReference type="Proteomes" id="UP000799441">
    <property type="component" value="Unassembled WGS sequence"/>
</dbReference>
<dbReference type="PANTHER" id="PTHR11654">
    <property type="entry name" value="OLIGOPEPTIDE TRANSPORTER-RELATED"/>
    <property type="match status" value="1"/>
</dbReference>
<dbReference type="OrthoDB" id="8904098at2759"/>
<evidence type="ECO:0000256" key="4">
    <source>
        <dbReference type="ARBA" id="ARBA00022989"/>
    </source>
</evidence>
<dbReference type="Pfam" id="PF00854">
    <property type="entry name" value="PTR2"/>
    <property type="match status" value="1"/>
</dbReference>
<evidence type="ECO:0000256" key="1">
    <source>
        <dbReference type="ARBA" id="ARBA00004141"/>
    </source>
</evidence>
<dbReference type="InterPro" id="IPR036259">
    <property type="entry name" value="MFS_trans_sf"/>
</dbReference>
<feature type="transmembrane region" description="Helical" evidence="6">
    <location>
        <begin position="26"/>
        <end position="45"/>
    </location>
</feature>
<keyword evidence="5 6" id="KW-0472">Membrane</keyword>
<keyword evidence="4 6" id="KW-1133">Transmembrane helix</keyword>
<feature type="transmembrane region" description="Helical" evidence="6">
    <location>
        <begin position="412"/>
        <end position="432"/>
    </location>
</feature>
<dbReference type="Gene3D" id="1.20.1250.20">
    <property type="entry name" value="MFS general substrate transporter like domains"/>
    <property type="match status" value="1"/>
</dbReference>
<gene>
    <name evidence="7" type="ORF">K431DRAFT_236063</name>
</gene>
<feature type="transmembrane region" description="Helical" evidence="6">
    <location>
        <begin position="57"/>
        <end position="79"/>
    </location>
</feature>
<feature type="transmembrane region" description="Helical" evidence="6">
    <location>
        <begin position="438"/>
        <end position="459"/>
    </location>
</feature>
<keyword evidence="3 6" id="KW-0812">Transmembrane</keyword>
<dbReference type="AlphaFoldDB" id="A0A9P4Q0H8"/>
<feature type="transmembrane region" description="Helical" evidence="6">
    <location>
        <begin position="325"/>
        <end position="348"/>
    </location>
</feature>